<keyword evidence="3" id="KW-1185">Reference proteome</keyword>
<dbReference type="OrthoDB" id="6381236at2"/>
<feature type="chain" id="PRO_5016239508" description="Toxin co-regulated pilus biosynthesis protein Q C-terminal domain-containing protein" evidence="1">
    <location>
        <begin position="30"/>
        <end position="328"/>
    </location>
</feature>
<dbReference type="AlphaFoldDB" id="A0A330LQ26"/>
<protein>
    <recommendedName>
        <fullName evidence="4">Toxin co-regulated pilus biosynthesis protein Q C-terminal domain-containing protein</fullName>
    </recommendedName>
</protein>
<dbReference type="RefSeq" id="WP_112715137.1">
    <property type="nucleotide sequence ID" value="NZ_LS483250.1"/>
</dbReference>
<dbReference type="EMBL" id="LS483250">
    <property type="protein sequence ID" value="SQD78823.1"/>
    <property type="molecule type" value="Genomic_DNA"/>
</dbReference>
<sequence>MAHSFLNKASLWPSLTTSIMLFLSVPVMASRSGDTDERNKLSSAKQISLPNSEVNSFSINWQWTDHEGKNLNVKSFFDTDVVETSLRDSYKLSFSLSHPMKAIHTYLTPRLEFAIERINFYTPDDQDKITDIRYAFTNKDESNASQLFWQAYNQYQNDAFYHLKITPCVHPKNKELPCVRPNYSQLFYEYRAYLKDIATQLAKQQSLSTAVNNARHWVYAIPDREEHNNSFFSPISVLKTNKADSDEKALLLATLISQLAPEYELFMLYPSTSIGSVSPVWLTIDSKSGVEGQTIMINQNQYTVISGSKVKLDKMLSSNTTFISESLY</sequence>
<gene>
    <name evidence="2" type="ORF">MORIYA_2347</name>
</gene>
<accession>A0A330LQ26</accession>
<evidence type="ECO:0000256" key="1">
    <source>
        <dbReference type="SAM" id="SignalP"/>
    </source>
</evidence>
<dbReference type="KEGG" id="mya:MORIYA_2347"/>
<evidence type="ECO:0000313" key="2">
    <source>
        <dbReference type="EMBL" id="SQD78823.1"/>
    </source>
</evidence>
<organism evidence="2 3">
    <name type="scientific">Moritella yayanosii</name>
    <dbReference type="NCBI Taxonomy" id="69539"/>
    <lineage>
        <taxon>Bacteria</taxon>
        <taxon>Pseudomonadati</taxon>
        <taxon>Pseudomonadota</taxon>
        <taxon>Gammaproteobacteria</taxon>
        <taxon>Alteromonadales</taxon>
        <taxon>Moritellaceae</taxon>
        <taxon>Moritella</taxon>
    </lineage>
</organism>
<reference evidence="3" key="1">
    <citation type="submission" date="2018-05" db="EMBL/GenBank/DDBJ databases">
        <authorList>
            <person name="Cea G.-C."/>
            <person name="William W."/>
        </authorList>
    </citation>
    <scope>NUCLEOTIDE SEQUENCE [LARGE SCALE GENOMIC DNA]</scope>
    <source>
        <strain evidence="3">DB21MT 5</strain>
    </source>
</reference>
<evidence type="ECO:0008006" key="4">
    <source>
        <dbReference type="Google" id="ProtNLM"/>
    </source>
</evidence>
<evidence type="ECO:0000313" key="3">
    <source>
        <dbReference type="Proteomes" id="UP000250163"/>
    </source>
</evidence>
<keyword evidence="1" id="KW-0732">Signal</keyword>
<name>A0A330LQ26_9GAMM</name>
<proteinExistence type="predicted"/>
<dbReference type="Proteomes" id="UP000250163">
    <property type="component" value="Chromosome MORIYA"/>
</dbReference>
<feature type="signal peptide" evidence="1">
    <location>
        <begin position="1"/>
        <end position="29"/>
    </location>
</feature>